<dbReference type="Proteomes" id="UP000326509">
    <property type="component" value="Unassembled WGS sequence"/>
</dbReference>
<dbReference type="CDD" id="cd01630">
    <property type="entry name" value="HAD_KDO-like"/>
    <property type="match status" value="1"/>
</dbReference>
<reference evidence="8 9" key="1">
    <citation type="submission" date="2019-08" db="EMBL/GenBank/DDBJ databases">
        <title>Draft genome sequence of Ulvibacter marinus type strain NBRC 109484.</title>
        <authorList>
            <person name="Kawano K."/>
            <person name="Ushijima N."/>
            <person name="Kihara M."/>
            <person name="Itoh H."/>
        </authorList>
    </citation>
    <scope>NUCLEOTIDE SEQUENCE [LARGE SCALE GENOMIC DNA]</scope>
    <source>
        <strain evidence="8 9">NBRC 109484</strain>
    </source>
</reference>
<dbReference type="AlphaFoldDB" id="A0A5J4IYM8"/>
<dbReference type="GO" id="GO:0008781">
    <property type="term" value="F:N-acylneuraminate cytidylyltransferase activity"/>
    <property type="evidence" value="ECO:0007669"/>
    <property type="project" value="TreeGrafter"/>
</dbReference>
<dbReference type="GO" id="GO:0016788">
    <property type="term" value="F:hydrolase activity, acting on ester bonds"/>
    <property type="evidence" value="ECO:0007669"/>
    <property type="project" value="InterPro"/>
</dbReference>
<gene>
    <name evidence="8" type="ORF">ULMA_07790</name>
</gene>
<dbReference type="PANTHER" id="PTHR21485:SF3">
    <property type="entry name" value="N-ACYLNEURAMINATE CYTIDYLYLTRANSFERASE"/>
    <property type="match status" value="1"/>
</dbReference>
<keyword evidence="8" id="KW-0808">Transferase</keyword>
<evidence type="ECO:0000256" key="4">
    <source>
        <dbReference type="ARBA" id="ARBA00022723"/>
    </source>
</evidence>
<organism evidence="8 9">
    <name type="scientific">Patiriisocius marinus</name>
    <dbReference type="NCBI Taxonomy" id="1397112"/>
    <lineage>
        <taxon>Bacteria</taxon>
        <taxon>Pseudomonadati</taxon>
        <taxon>Bacteroidota</taxon>
        <taxon>Flavobacteriia</taxon>
        <taxon>Flavobacteriales</taxon>
        <taxon>Flavobacteriaceae</taxon>
        <taxon>Patiriisocius</taxon>
    </lineage>
</organism>
<protein>
    <submittedName>
        <fullName evidence="8">Acylneuraminate cytidylyltransferase</fullName>
    </submittedName>
</protein>
<dbReference type="Gene3D" id="3.40.50.1000">
    <property type="entry name" value="HAD superfamily/HAD-like"/>
    <property type="match status" value="1"/>
</dbReference>
<evidence type="ECO:0000256" key="6">
    <source>
        <dbReference type="ARBA" id="ARBA00022842"/>
    </source>
</evidence>
<comment type="similarity">
    <text evidence="2">Belongs to the KdsC family.</text>
</comment>
<comment type="caution">
    <text evidence="8">The sequence shown here is derived from an EMBL/GenBank/DDBJ whole genome shotgun (WGS) entry which is preliminary data.</text>
</comment>
<comment type="subunit">
    <text evidence="3">Homotetramer.</text>
</comment>
<feature type="binding site" evidence="7">
    <location>
        <position position="104"/>
    </location>
    <ligand>
        <name>Mg(2+)</name>
        <dbReference type="ChEBI" id="CHEBI:18420"/>
    </ligand>
</feature>
<dbReference type="EMBL" id="BKCG01000001">
    <property type="protein sequence ID" value="GER58671.1"/>
    <property type="molecule type" value="Genomic_DNA"/>
</dbReference>
<dbReference type="InterPro" id="IPR010023">
    <property type="entry name" value="KdsC_fam"/>
</dbReference>
<evidence type="ECO:0000256" key="3">
    <source>
        <dbReference type="ARBA" id="ARBA00011881"/>
    </source>
</evidence>
<evidence type="ECO:0000256" key="5">
    <source>
        <dbReference type="ARBA" id="ARBA00022801"/>
    </source>
</evidence>
<dbReference type="GO" id="GO:0046872">
    <property type="term" value="F:metal ion binding"/>
    <property type="evidence" value="ECO:0007669"/>
    <property type="project" value="UniProtKB-KW"/>
</dbReference>
<dbReference type="SFLD" id="SFLDS00003">
    <property type="entry name" value="Haloacid_Dehalogenase"/>
    <property type="match status" value="1"/>
</dbReference>
<keyword evidence="9" id="KW-1185">Reference proteome</keyword>
<dbReference type="InterPro" id="IPR023214">
    <property type="entry name" value="HAD_sf"/>
</dbReference>
<evidence type="ECO:0000256" key="1">
    <source>
        <dbReference type="ARBA" id="ARBA00001946"/>
    </source>
</evidence>
<keyword evidence="8" id="KW-0548">Nucleotidyltransferase</keyword>
<sequence>MPKLPKLVLTDIDGVWTDGGMYYDANGSELKKFNTYDSAGVLFCRALNIPVGILTGEITNMVQRRAEKLNIEYLFQGAKDKVAIATKLCKELNITLDEVAYVGDDLNDIHLLKAVGFSAVPVSAPSYIQDIADVVLTKKGGEGVFREFVEYILEENNVLASTVAQVTLIEQ</sequence>
<keyword evidence="6 7" id="KW-0460">Magnesium</keyword>
<comment type="cofactor">
    <cofactor evidence="1 7">
        <name>Mg(2+)</name>
        <dbReference type="ChEBI" id="CHEBI:18420"/>
    </cofactor>
</comment>
<dbReference type="PIRSF" id="PIRSF006118">
    <property type="entry name" value="KDO8-P_Ptase"/>
    <property type="match status" value="1"/>
</dbReference>
<name>A0A5J4IYM8_9FLAO</name>
<dbReference type="OrthoDB" id="9805604at2"/>
<dbReference type="SUPFAM" id="SSF56784">
    <property type="entry name" value="HAD-like"/>
    <property type="match status" value="1"/>
</dbReference>
<dbReference type="Pfam" id="PF08282">
    <property type="entry name" value="Hydrolase_3"/>
    <property type="match status" value="1"/>
</dbReference>
<feature type="binding site" evidence="7">
    <location>
        <position position="13"/>
    </location>
    <ligand>
        <name>substrate</name>
    </ligand>
</feature>
<proteinExistence type="inferred from homology"/>
<dbReference type="PANTHER" id="PTHR21485">
    <property type="entry name" value="HAD SUPERFAMILY MEMBERS CMAS AND KDSC"/>
    <property type="match status" value="1"/>
</dbReference>
<dbReference type="FunFam" id="3.40.50.1000:FF:000029">
    <property type="entry name" value="3-deoxy-D-manno-octulosonate 8-phosphate phosphatase KdsC"/>
    <property type="match status" value="1"/>
</dbReference>
<dbReference type="InterPro" id="IPR036412">
    <property type="entry name" value="HAD-like_sf"/>
</dbReference>
<keyword evidence="5" id="KW-0378">Hydrolase</keyword>
<dbReference type="SFLD" id="SFLDG01136">
    <property type="entry name" value="C1.6:_Phosphoserine_Phosphatas"/>
    <property type="match status" value="1"/>
</dbReference>
<accession>A0A5J4IYM8</accession>
<feature type="binding site" evidence="7">
    <location>
        <position position="11"/>
    </location>
    <ligand>
        <name>Mg(2+)</name>
        <dbReference type="ChEBI" id="CHEBI:18420"/>
    </ligand>
</feature>
<dbReference type="NCBIfam" id="TIGR01670">
    <property type="entry name" value="KdsC-phosphatas"/>
    <property type="match status" value="1"/>
</dbReference>
<keyword evidence="4 7" id="KW-0479">Metal-binding</keyword>
<dbReference type="InterPro" id="IPR050793">
    <property type="entry name" value="CMP-NeuNAc_synthase"/>
</dbReference>
<evidence type="ECO:0000256" key="7">
    <source>
        <dbReference type="PIRSR" id="PIRSR006118-2"/>
    </source>
</evidence>
<evidence type="ECO:0000313" key="8">
    <source>
        <dbReference type="EMBL" id="GER58671.1"/>
    </source>
</evidence>
<dbReference type="RefSeq" id="WP_151672735.1">
    <property type="nucleotide sequence ID" value="NZ_BKCG01000001.1"/>
</dbReference>
<evidence type="ECO:0000256" key="2">
    <source>
        <dbReference type="ARBA" id="ARBA00005893"/>
    </source>
</evidence>
<dbReference type="SFLD" id="SFLDG01138">
    <property type="entry name" value="C1.6.2:_Deoxy-d-mannose-octulo"/>
    <property type="match status" value="1"/>
</dbReference>
<evidence type="ECO:0000313" key="9">
    <source>
        <dbReference type="Proteomes" id="UP000326509"/>
    </source>
</evidence>